<name>A0ABP0TTX3_9BRYO</name>
<proteinExistence type="inferred from homology"/>
<protein>
    <recommendedName>
        <fullName evidence="2">Peptidyl-prolyl cis-trans isomerase</fullName>
        <shortName evidence="2">PPIase</shortName>
        <ecNumber evidence="2">5.2.1.8</ecNumber>
    </recommendedName>
</protein>
<dbReference type="EC" id="5.2.1.8" evidence="2"/>
<dbReference type="PROSITE" id="PS50072">
    <property type="entry name" value="CSA_PPIASE_2"/>
    <property type="match status" value="1"/>
</dbReference>
<evidence type="ECO:0000256" key="2">
    <source>
        <dbReference type="RuleBase" id="RU363019"/>
    </source>
</evidence>
<comment type="similarity">
    <text evidence="1 2">Belongs to the cyclophilin-type PPIase family.</text>
</comment>
<gene>
    <name evidence="4" type="ORF">CSSPTR1EN2_LOCUS7612</name>
</gene>
<keyword evidence="2" id="KW-0413">Isomerase</keyword>
<accession>A0ABP0TTX3</accession>
<dbReference type="Proteomes" id="UP001497512">
    <property type="component" value="Chromosome 14"/>
</dbReference>
<dbReference type="InterPro" id="IPR002130">
    <property type="entry name" value="Cyclophilin-type_PPIase_dom"/>
</dbReference>
<dbReference type="Gene3D" id="2.40.100.10">
    <property type="entry name" value="Cyclophilin-like"/>
    <property type="match status" value="1"/>
</dbReference>
<comment type="function">
    <text evidence="2">PPIases accelerate the folding of proteins. It catalyzes the cis-trans isomerization of proline imidic peptide bonds in oligopeptides.</text>
</comment>
<evidence type="ECO:0000259" key="3">
    <source>
        <dbReference type="PROSITE" id="PS50072"/>
    </source>
</evidence>
<comment type="catalytic activity">
    <reaction evidence="2">
        <text>[protein]-peptidylproline (omega=180) = [protein]-peptidylproline (omega=0)</text>
        <dbReference type="Rhea" id="RHEA:16237"/>
        <dbReference type="Rhea" id="RHEA-COMP:10747"/>
        <dbReference type="Rhea" id="RHEA-COMP:10748"/>
        <dbReference type="ChEBI" id="CHEBI:83833"/>
        <dbReference type="ChEBI" id="CHEBI:83834"/>
        <dbReference type="EC" id="5.2.1.8"/>
    </reaction>
</comment>
<dbReference type="SUPFAM" id="SSF50891">
    <property type="entry name" value="Cyclophilin-like"/>
    <property type="match status" value="1"/>
</dbReference>
<dbReference type="Pfam" id="PF00160">
    <property type="entry name" value="Pro_isomerase"/>
    <property type="match status" value="1"/>
</dbReference>
<dbReference type="PANTHER" id="PTHR11071:SF561">
    <property type="entry name" value="PEPTIDYL-PROLYL CIS-TRANS ISOMERASE D-RELATED"/>
    <property type="match status" value="1"/>
</dbReference>
<feature type="domain" description="PPIase cyclophilin-type" evidence="3">
    <location>
        <begin position="70"/>
        <end position="236"/>
    </location>
</feature>
<evidence type="ECO:0000313" key="4">
    <source>
        <dbReference type="EMBL" id="CAK9204890.1"/>
    </source>
</evidence>
<keyword evidence="2" id="KW-0697">Rotamase</keyword>
<organism evidence="4 5">
    <name type="scientific">Sphagnum troendelagicum</name>
    <dbReference type="NCBI Taxonomy" id="128251"/>
    <lineage>
        <taxon>Eukaryota</taxon>
        <taxon>Viridiplantae</taxon>
        <taxon>Streptophyta</taxon>
        <taxon>Embryophyta</taxon>
        <taxon>Bryophyta</taxon>
        <taxon>Sphagnophytina</taxon>
        <taxon>Sphagnopsida</taxon>
        <taxon>Sphagnales</taxon>
        <taxon>Sphagnaceae</taxon>
        <taxon>Sphagnum</taxon>
    </lineage>
</organism>
<keyword evidence="5" id="KW-1185">Reference proteome</keyword>
<evidence type="ECO:0000313" key="5">
    <source>
        <dbReference type="Proteomes" id="UP001497512"/>
    </source>
</evidence>
<reference evidence="4" key="1">
    <citation type="submission" date="2024-02" db="EMBL/GenBank/DDBJ databases">
        <authorList>
            <consortium name="ELIXIR-Norway"/>
            <consortium name="Elixir Norway"/>
        </authorList>
    </citation>
    <scope>NUCLEOTIDE SEQUENCE</scope>
</reference>
<evidence type="ECO:0000256" key="1">
    <source>
        <dbReference type="ARBA" id="ARBA00007365"/>
    </source>
</evidence>
<sequence>MALARDKRKLLFTLGALLTVIAICQLISYGQVLSVSFTNSEAPGRRFMIKQRLQRKSPEGRGCLTHTCVFFDVTFDAVPGGRIIFLLYDQKTPKTVENFRSLATGERGTSKKGTVLHYKGTSFHRIVQNMLIQGGDILRGKGKEGEVESIYGGAFAHERRNDTFDQRGLVAMASMGPDQNGSEFFITVDTLAELNGQYVVFGEVIEGMSIVDRINGLALNEDESPSIAVVIAECGQL</sequence>
<dbReference type="EMBL" id="OZ019906">
    <property type="protein sequence ID" value="CAK9204890.1"/>
    <property type="molecule type" value="Genomic_DNA"/>
</dbReference>
<dbReference type="PRINTS" id="PR00153">
    <property type="entry name" value="CSAPPISMRASE"/>
</dbReference>
<dbReference type="PANTHER" id="PTHR11071">
    <property type="entry name" value="PEPTIDYL-PROLYL CIS-TRANS ISOMERASE"/>
    <property type="match status" value="1"/>
</dbReference>
<dbReference type="InterPro" id="IPR029000">
    <property type="entry name" value="Cyclophilin-like_dom_sf"/>
</dbReference>